<dbReference type="STRING" id="338188.ERS852397_00647"/>
<evidence type="ECO:0000313" key="2">
    <source>
        <dbReference type="Proteomes" id="UP000095517"/>
    </source>
</evidence>
<reference evidence="1 2" key="1">
    <citation type="submission" date="2015-09" db="EMBL/GenBank/DDBJ databases">
        <authorList>
            <consortium name="Pathogen Informatics"/>
        </authorList>
    </citation>
    <scope>NUCLEOTIDE SEQUENCE [LARGE SCALE GENOMIC DNA]</scope>
    <source>
        <strain evidence="1 2">2789STDY5608840</strain>
    </source>
</reference>
<organism evidence="1 2">
    <name type="scientific">Bacteroides finegoldii</name>
    <dbReference type="NCBI Taxonomy" id="338188"/>
    <lineage>
        <taxon>Bacteria</taxon>
        <taxon>Pseudomonadati</taxon>
        <taxon>Bacteroidota</taxon>
        <taxon>Bacteroidia</taxon>
        <taxon>Bacteroidales</taxon>
        <taxon>Bacteroidaceae</taxon>
        <taxon>Bacteroides</taxon>
    </lineage>
</organism>
<protein>
    <submittedName>
        <fullName evidence="1">Integrase</fullName>
    </submittedName>
</protein>
<dbReference type="EMBL" id="CYZH01000003">
    <property type="protein sequence ID" value="CUN68027.1"/>
    <property type="molecule type" value="Genomic_DNA"/>
</dbReference>
<dbReference type="AlphaFoldDB" id="A0A173YWS5"/>
<proteinExistence type="predicted"/>
<gene>
    <name evidence="1" type="ORF">ERS852397_00647</name>
</gene>
<dbReference type="RefSeq" id="WP_070099487.1">
    <property type="nucleotide sequence ID" value="NZ_CABIXA010000003.1"/>
</dbReference>
<dbReference type="Proteomes" id="UP000095517">
    <property type="component" value="Unassembled WGS sequence"/>
</dbReference>
<name>A0A173YWS5_9BACE</name>
<accession>A0A173YWS5</accession>
<sequence>MYSINIKGKVTSKDKKLVKQEMIFFQTGYNRVSKVLNITGPIKDWDNASQSFISKSSDAIKKNKMLLDLKLKYQKIAEEWEEEGRKWSPAELALSLDKKKGKEMKEEDRSLSVSQMIDYLIKKFSEKEKKEK</sequence>
<evidence type="ECO:0000313" key="1">
    <source>
        <dbReference type="EMBL" id="CUN68027.1"/>
    </source>
</evidence>